<evidence type="ECO:0000256" key="2">
    <source>
        <dbReference type="SAM" id="Phobius"/>
    </source>
</evidence>
<feature type="transmembrane region" description="Helical" evidence="2">
    <location>
        <begin position="102"/>
        <end position="121"/>
    </location>
</feature>
<dbReference type="GeneID" id="84895275"/>
<dbReference type="InterPro" id="IPR043747">
    <property type="entry name" value="DUF5692"/>
</dbReference>
<dbReference type="Pfam" id="PF18948">
    <property type="entry name" value="DUF5692"/>
    <property type="match status" value="1"/>
</dbReference>
<feature type="transmembrane region" description="Helical" evidence="2">
    <location>
        <begin position="43"/>
        <end position="61"/>
    </location>
</feature>
<organism evidence="3 4">
    <name type="scientific">Lawsonella clevelandensis</name>
    <dbReference type="NCBI Taxonomy" id="1528099"/>
    <lineage>
        <taxon>Bacteria</taxon>
        <taxon>Bacillati</taxon>
        <taxon>Actinomycetota</taxon>
        <taxon>Actinomycetes</taxon>
        <taxon>Mycobacteriales</taxon>
        <taxon>Lawsonellaceae</taxon>
        <taxon>Lawsonella</taxon>
    </lineage>
</organism>
<evidence type="ECO:0000256" key="1">
    <source>
        <dbReference type="SAM" id="MobiDB-lite"/>
    </source>
</evidence>
<feature type="transmembrane region" description="Helical" evidence="2">
    <location>
        <begin position="73"/>
        <end position="95"/>
    </location>
</feature>
<keyword evidence="4" id="KW-1185">Reference proteome</keyword>
<accession>A0A5E3ZZU3</accession>
<dbReference type="AlphaFoldDB" id="A0A5E3ZZU3"/>
<feature type="transmembrane region" description="Helical" evidence="2">
    <location>
        <begin position="175"/>
        <end position="192"/>
    </location>
</feature>
<keyword evidence="2" id="KW-0812">Transmembrane</keyword>
<name>A0A5E3ZZU3_9ACTN</name>
<proteinExistence type="predicted"/>
<feature type="transmembrane region" description="Helical" evidence="2">
    <location>
        <begin position="234"/>
        <end position="254"/>
    </location>
</feature>
<feature type="region of interest" description="Disordered" evidence="1">
    <location>
        <begin position="346"/>
        <end position="367"/>
    </location>
</feature>
<feature type="transmembrane region" description="Helical" evidence="2">
    <location>
        <begin position="18"/>
        <end position="38"/>
    </location>
</feature>
<keyword evidence="2" id="KW-0472">Membrane</keyword>
<dbReference type="Proteomes" id="UP000324288">
    <property type="component" value="Chromosome"/>
</dbReference>
<evidence type="ECO:0000313" key="3">
    <source>
        <dbReference type="EMBL" id="VHO01450.1"/>
    </source>
</evidence>
<evidence type="ECO:0000313" key="4">
    <source>
        <dbReference type="Proteomes" id="UP000324288"/>
    </source>
</evidence>
<feature type="transmembrane region" description="Helical" evidence="2">
    <location>
        <begin position="266"/>
        <end position="287"/>
    </location>
</feature>
<dbReference type="EMBL" id="LR584267">
    <property type="protein sequence ID" value="VHO01450.1"/>
    <property type="molecule type" value="Genomic_DNA"/>
</dbReference>
<feature type="transmembrane region" description="Helical" evidence="2">
    <location>
        <begin position="147"/>
        <end position="168"/>
    </location>
</feature>
<reference evidence="3 4" key="1">
    <citation type="submission" date="2019-04" db="EMBL/GenBank/DDBJ databases">
        <authorList>
            <person name="Seth-Smith MB H."/>
            <person name="Seth-Smith H."/>
        </authorList>
    </citation>
    <scope>NUCLEOTIDE SEQUENCE [LARGE SCALE GENOMIC DNA]</scope>
    <source>
        <strain evidence="3">USB-603019</strain>
    </source>
</reference>
<sequence>MSYHVDYPTLFFFERGEWWDYVMLLVVIAALAVAAYLAQRYKWVAIAVFIVIPILLTIFWWPHSTEGTNSAGWFPIVKQYSALLGSLSLVALQYFPKLRHKYWYLCIPPIILTINILEAVVRDFQCYSIYGIDPAQGMVTLGGPWNIMNGIAGILNFLMISGWVGIFVSKNKEKAIIWGDLTIWWIIAYDFWNFAYVYNCLADRAWYSGLALLLSCTIPVIFKFARGSWIQYRAYTLTFWSAVVLTFPAFMHTSMFAHRSSHNETALFLVSLVALLVNIAVAVYHVYRIAKFRRNPFTQEVYPDTPDNTAIIATNASDEDKELIAARAGRTPAELGYDLPWDEAASHAKTRNLQPPSLQGAPPSTPS</sequence>
<gene>
    <name evidence="3" type="ORF">LC603019_01377</name>
</gene>
<dbReference type="RefSeq" id="WP_237023728.1">
    <property type="nucleotide sequence ID" value="NZ_CAJPTR010000016.1"/>
</dbReference>
<protein>
    <submittedName>
        <fullName evidence="3">Uncharacterized protein</fullName>
    </submittedName>
</protein>
<keyword evidence="2" id="KW-1133">Transmembrane helix</keyword>
<feature type="transmembrane region" description="Helical" evidence="2">
    <location>
        <begin position="204"/>
        <end position="222"/>
    </location>
</feature>